<dbReference type="GO" id="GO:0006412">
    <property type="term" value="P:translation"/>
    <property type="evidence" value="ECO:0007669"/>
    <property type="project" value="InterPro"/>
</dbReference>
<sequence>MPPRLGALQRLATVQLFNPPTAARLLPVVQAANLSRREKLRKLRKMDPYRREQGEQRKNAHAQRREELQKQRALEWGHPIWGAPTPTPFVESLVSAGQQATSRFFEERTDSHDDEATTDTATSTEPGVGTAAELPPREVRKLPTSLHLRNYNVSEKELEEAIDYAYKLTKPKTSVISHALVGAPDGSHEENHENAKIALQRILAIENGNSKNRFHINVQRIVDEFGRHVTDGQLRPKPLGVTVPREPTPRAGPDTGSSEVQIAILTEKIRKLATFLQSESGRKDKHNRRNLRTLVHRRQKLLKYMKRKERGSERWQHMIDKLGLTPATWEGEITI</sequence>
<dbReference type="NCBIfam" id="TIGR00952">
    <property type="entry name" value="S15_bact"/>
    <property type="match status" value="1"/>
</dbReference>
<feature type="region of interest" description="Disordered" evidence="4">
    <location>
        <begin position="106"/>
        <end position="131"/>
    </location>
</feature>
<dbReference type="CDD" id="cd00353">
    <property type="entry name" value="Ribosomal_S15p_S13e"/>
    <property type="match status" value="1"/>
</dbReference>
<dbReference type="InterPro" id="IPR009068">
    <property type="entry name" value="uS15_NS1_RNA-bd_sf"/>
</dbReference>
<accession>A0A2A9P3K1</accession>
<evidence type="ECO:0000256" key="1">
    <source>
        <dbReference type="ARBA" id="ARBA00008434"/>
    </source>
</evidence>
<dbReference type="Proteomes" id="UP000037136">
    <property type="component" value="Unassembled WGS sequence"/>
</dbReference>
<dbReference type="SUPFAM" id="SSF47060">
    <property type="entry name" value="S15/NS1 RNA-binding domain"/>
    <property type="match status" value="1"/>
</dbReference>
<dbReference type="AlphaFoldDB" id="A0A2A9P3K1"/>
<keyword evidence="3" id="KW-0687">Ribonucleoprotein</keyword>
<dbReference type="GO" id="GO:1990904">
    <property type="term" value="C:ribonucleoprotein complex"/>
    <property type="evidence" value="ECO:0007669"/>
    <property type="project" value="UniProtKB-KW"/>
</dbReference>
<comment type="caution">
    <text evidence="5">The sequence shown here is derived from an EMBL/GenBank/DDBJ whole genome shotgun (WGS) entry which is preliminary data.</text>
</comment>
<reference evidence="5 6" key="1">
    <citation type="journal article" date="2015" name="BMC Genomics">
        <title>Gene expression during zombie ant biting behavior reflects the complexity underlying fungal parasitic behavioral manipulation.</title>
        <authorList>
            <person name="de Bekker C."/>
            <person name="Ohm R.A."/>
            <person name="Loreto R.G."/>
            <person name="Sebastian A."/>
            <person name="Albert I."/>
            <person name="Merrow M."/>
            <person name="Brachmann A."/>
            <person name="Hughes D.P."/>
        </authorList>
    </citation>
    <scope>NUCLEOTIDE SEQUENCE [LARGE SCALE GENOMIC DNA]</scope>
    <source>
        <strain evidence="5 6">SC16a</strain>
    </source>
</reference>
<dbReference type="GO" id="GO:0005840">
    <property type="term" value="C:ribosome"/>
    <property type="evidence" value="ECO:0007669"/>
    <property type="project" value="UniProtKB-KW"/>
</dbReference>
<dbReference type="GO" id="GO:0005737">
    <property type="term" value="C:cytoplasm"/>
    <property type="evidence" value="ECO:0007669"/>
    <property type="project" value="UniProtKB-ARBA"/>
</dbReference>
<evidence type="ECO:0000313" key="6">
    <source>
        <dbReference type="Proteomes" id="UP000037136"/>
    </source>
</evidence>
<evidence type="ECO:0008006" key="7">
    <source>
        <dbReference type="Google" id="ProtNLM"/>
    </source>
</evidence>
<name>A0A2A9P3K1_OPHUN</name>
<reference evidence="5 6" key="2">
    <citation type="journal article" date="2017" name="Sci. Rep.">
        <title>Ant-infecting Ophiocordyceps genomes reveal a high diversity of potential behavioral manipulation genes and a possible major role for enterotoxins.</title>
        <authorList>
            <person name="de Bekker C."/>
            <person name="Ohm R.A."/>
            <person name="Evans H.C."/>
            <person name="Brachmann A."/>
            <person name="Hughes D.P."/>
        </authorList>
    </citation>
    <scope>NUCLEOTIDE SEQUENCE [LARGE SCALE GENOMIC DNA]</scope>
    <source>
        <strain evidence="5 6">SC16a</strain>
    </source>
</reference>
<evidence type="ECO:0000256" key="2">
    <source>
        <dbReference type="ARBA" id="ARBA00022980"/>
    </source>
</evidence>
<dbReference type="PANTHER" id="PTHR23321">
    <property type="entry name" value="RIBOSOMAL PROTEIN S15, BACTERIAL AND ORGANELLAR"/>
    <property type="match status" value="1"/>
</dbReference>
<evidence type="ECO:0000256" key="3">
    <source>
        <dbReference type="ARBA" id="ARBA00023274"/>
    </source>
</evidence>
<dbReference type="SMART" id="SM01387">
    <property type="entry name" value="Ribosomal_S15"/>
    <property type="match status" value="1"/>
</dbReference>
<comment type="similarity">
    <text evidence="1">Belongs to the universal ribosomal protein uS15 family.</text>
</comment>
<dbReference type="STRING" id="268505.A0A2A9P3K1"/>
<feature type="region of interest" description="Disordered" evidence="4">
    <location>
        <begin position="233"/>
        <end position="257"/>
    </location>
</feature>
<protein>
    <recommendedName>
        <fullName evidence="7">Ribosomal protein S15</fullName>
    </recommendedName>
</protein>
<dbReference type="PANTHER" id="PTHR23321:SF26">
    <property type="entry name" value="SMALL RIBOSOMAL SUBUNIT PROTEIN US15M"/>
    <property type="match status" value="1"/>
</dbReference>
<dbReference type="EMBL" id="LAZP02000672">
    <property type="protein sequence ID" value="PFH56065.1"/>
    <property type="molecule type" value="Genomic_DNA"/>
</dbReference>
<gene>
    <name evidence="5" type="ORF">XA68_17123</name>
</gene>
<organism evidence="5 6">
    <name type="scientific">Ophiocordyceps unilateralis</name>
    <name type="common">Zombie-ant fungus</name>
    <name type="synonym">Torrubia unilateralis</name>
    <dbReference type="NCBI Taxonomy" id="268505"/>
    <lineage>
        <taxon>Eukaryota</taxon>
        <taxon>Fungi</taxon>
        <taxon>Dikarya</taxon>
        <taxon>Ascomycota</taxon>
        <taxon>Pezizomycotina</taxon>
        <taxon>Sordariomycetes</taxon>
        <taxon>Hypocreomycetidae</taxon>
        <taxon>Hypocreales</taxon>
        <taxon>Ophiocordycipitaceae</taxon>
        <taxon>Ophiocordyceps</taxon>
    </lineage>
</organism>
<dbReference type="OrthoDB" id="441444at2759"/>
<feature type="compositionally biased region" description="Basic and acidic residues" evidence="4">
    <location>
        <begin position="106"/>
        <end position="115"/>
    </location>
</feature>
<keyword evidence="2" id="KW-0689">Ribosomal protein</keyword>
<dbReference type="Pfam" id="PF00312">
    <property type="entry name" value="Ribosomal_S15"/>
    <property type="match status" value="1"/>
</dbReference>
<dbReference type="Gene3D" id="1.10.287.10">
    <property type="entry name" value="S15/NS1, RNA-binding"/>
    <property type="match status" value="1"/>
</dbReference>
<feature type="compositionally biased region" description="Basic and acidic residues" evidence="4">
    <location>
        <begin position="45"/>
        <end position="67"/>
    </location>
</feature>
<keyword evidence="6" id="KW-1185">Reference proteome</keyword>
<dbReference type="InterPro" id="IPR000589">
    <property type="entry name" value="Ribosomal_uS15"/>
</dbReference>
<evidence type="ECO:0000256" key="4">
    <source>
        <dbReference type="SAM" id="MobiDB-lite"/>
    </source>
</evidence>
<feature type="region of interest" description="Disordered" evidence="4">
    <location>
        <begin position="39"/>
        <end position="67"/>
    </location>
</feature>
<evidence type="ECO:0000313" key="5">
    <source>
        <dbReference type="EMBL" id="PFH56065.1"/>
    </source>
</evidence>
<dbReference type="GO" id="GO:0003735">
    <property type="term" value="F:structural constituent of ribosome"/>
    <property type="evidence" value="ECO:0007669"/>
    <property type="project" value="InterPro"/>
</dbReference>
<proteinExistence type="inferred from homology"/>
<dbReference type="HAMAP" id="MF_01343_B">
    <property type="entry name" value="Ribosomal_uS15_B"/>
    <property type="match status" value="1"/>
</dbReference>
<dbReference type="InterPro" id="IPR005290">
    <property type="entry name" value="Ribosomal_uS15_bac-type"/>
</dbReference>